<dbReference type="InterPro" id="IPR037523">
    <property type="entry name" value="VOC_core"/>
</dbReference>
<dbReference type="InterPro" id="IPR052164">
    <property type="entry name" value="Anthracycline_SecMetBiosynth"/>
</dbReference>
<dbReference type="AlphaFoldDB" id="A0AAF1KCE4"/>
<dbReference type="CDD" id="cd07247">
    <property type="entry name" value="SgaA_N_like"/>
    <property type="match status" value="2"/>
</dbReference>
<dbReference type="InterPro" id="IPR029068">
    <property type="entry name" value="Glyas_Bleomycin-R_OHBP_Dase"/>
</dbReference>
<feature type="domain" description="VOC" evidence="1">
    <location>
        <begin position="137"/>
        <end position="252"/>
    </location>
</feature>
<evidence type="ECO:0000313" key="2">
    <source>
        <dbReference type="EMBL" id="WFR97396.1"/>
    </source>
</evidence>
<dbReference type="Proteomes" id="UP000249499">
    <property type="component" value="Chromosome"/>
</dbReference>
<evidence type="ECO:0000259" key="1">
    <source>
        <dbReference type="PROSITE" id="PS51819"/>
    </source>
</evidence>
<dbReference type="PANTHER" id="PTHR33993">
    <property type="entry name" value="GLYOXALASE-RELATED"/>
    <property type="match status" value="1"/>
</dbReference>
<dbReference type="PROSITE" id="PS51819">
    <property type="entry name" value="VOC"/>
    <property type="match status" value="2"/>
</dbReference>
<dbReference type="EMBL" id="CP117255">
    <property type="protein sequence ID" value="WFR97396.1"/>
    <property type="molecule type" value="Genomic_DNA"/>
</dbReference>
<proteinExistence type="predicted"/>
<name>A0AAF1KCE4_9HYPH</name>
<dbReference type="KEGG" id="rtu:PR017_03090"/>
<protein>
    <submittedName>
        <fullName evidence="2">VOC family protein</fullName>
    </submittedName>
</protein>
<dbReference type="SUPFAM" id="SSF54593">
    <property type="entry name" value="Glyoxalase/Bleomycin resistance protein/Dihydroxybiphenyl dioxygenase"/>
    <property type="match status" value="2"/>
</dbReference>
<feature type="domain" description="VOC" evidence="1">
    <location>
        <begin position="4"/>
        <end position="121"/>
    </location>
</feature>
<accession>A0AAF1KCE4</accession>
<gene>
    <name evidence="2" type="ORF">PR017_03090</name>
</gene>
<dbReference type="InterPro" id="IPR004360">
    <property type="entry name" value="Glyas_Fos-R_dOase_dom"/>
</dbReference>
<reference evidence="2 3" key="1">
    <citation type="journal article" date="2018" name="Sci. Rep.">
        <title>Rhizobium tumorigenes sp. nov., a novel plant tumorigenic bacterium isolated from cane gall tumors on thornless blackberry.</title>
        <authorList>
            <person name="Kuzmanovi N."/>
            <person name="Smalla K."/>
            <person name="Gronow S."/>
            <person name="PuBawska J."/>
        </authorList>
    </citation>
    <scope>NUCLEOTIDE SEQUENCE [LARGE SCALE GENOMIC DNA]</scope>
    <source>
        <strain evidence="2 3">1078</strain>
    </source>
</reference>
<sequence>MRGNFVWYELMAGDTQAAEAFYRAVIGWETQPSGMSGMDYTMFTVDGRPVSGAMALPASARSMGIAPQWIGYIGADDVDTLAADIVMAGGVVHRAAADIPGIGRFTIVGDPDGATFALFQSDGGDPPPPLPVGAVGHIGWRELYADDGEAAFAFYRQAFGWQLHREMDMGPTGIYRIFGIDGQDIGGIMTRPPTMQHAQWVFYVTVDEIDAAVGRVEASGGRVVFGPTEVPGGIWIVQCVDPQGALFALTAAKR</sequence>
<dbReference type="RefSeq" id="WP_111220758.1">
    <property type="nucleotide sequence ID" value="NZ_CP117255.1"/>
</dbReference>
<dbReference type="Gene3D" id="3.10.180.10">
    <property type="entry name" value="2,3-Dihydroxybiphenyl 1,2-Dioxygenase, domain 1"/>
    <property type="match status" value="2"/>
</dbReference>
<reference evidence="3" key="2">
    <citation type="journal article" date="2023" name="MicrobiologyOpen">
        <title>Genomics of the tumorigenes clade of the family Rhizobiaceae and description of Rhizobium rhododendri sp. nov.</title>
        <authorList>
            <person name="Kuzmanovic N."/>
            <person name="diCenzo G.C."/>
            <person name="Bunk B."/>
            <person name="Sproeer C."/>
            <person name="Fruehling A."/>
            <person name="Neumann-Schaal M."/>
            <person name="Overmann J."/>
            <person name="Smalla K."/>
        </authorList>
    </citation>
    <scope>NUCLEOTIDE SEQUENCE [LARGE SCALE GENOMIC DNA]</scope>
    <source>
        <strain evidence="3">1078</strain>
    </source>
</reference>
<organism evidence="2 3">
    <name type="scientific">Rhizobium tumorigenes</name>
    <dbReference type="NCBI Taxonomy" id="2041385"/>
    <lineage>
        <taxon>Bacteria</taxon>
        <taxon>Pseudomonadati</taxon>
        <taxon>Pseudomonadota</taxon>
        <taxon>Alphaproteobacteria</taxon>
        <taxon>Hyphomicrobiales</taxon>
        <taxon>Rhizobiaceae</taxon>
        <taxon>Rhizobium/Agrobacterium group</taxon>
        <taxon>Rhizobium</taxon>
    </lineage>
</organism>
<keyword evidence="3" id="KW-1185">Reference proteome</keyword>
<dbReference type="PANTHER" id="PTHR33993:SF14">
    <property type="entry name" value="GB|AAF24581.1"/>
    <property type="match status" value="1"/>
</dbReference>
<dbReference type="Pfam" id="PF00903">
    <property type="entry name" value="Glyoxalase"/>
    <property type="match status" value="2"/>
</dbReference>
<evidence type="ECO:0000313" key="3">
    <source>
        <dbReference type="Proteomes" id="UP000249499"/>
    </source>
</evidence>